<evidence type="ECO:0000256" key="5">
    <source>
        <dbReference type="ARBA" id="ARBA00023180"/>
    </source>
</evidence>
<keyword evidence="2" id="KW-0328">Glycosyltransferase</keyword>
<evidence type="ECO:0000313" key="6">
    <source>
        <dbReference type="EMBL" id="CAK0785643.1"/>
    </source>
</evidence>
<evidence type="ECO:0000313" key="7">
    <source>
        <dbReference type="Proteomes" id="UP001314263"/>
    </source>
</evidence>
<keyword evidence="4" id="KW-0472">Membrane</keyword>
<protein>
    <submittedName>
        <fullName evidence="6">Uncharacterized protein</fullName>
    </submittedName>
</protein>
<dbReference type="InterPro" id="IPR044174">
    <property type="entry name" value="BC10-like"/>
</dbReference>
<gene>
    <name evidence="6" type="ORF">CVIRNUC_008854</name>
</gene>
<dbReference type="Pfam" id="PF02485">
    <property type="entry name" value="Branch"/>
    <property type="match status" value="1"/>
</dbReference>
<accession>A0AAV1IE98</accession>
<dbReference type="AlphaFoldDB" id="A0AAV1IE98"/>
<dbReference type="InterPro" id="IPR003406">
    <property type="entry name" value="Glyco_trans_14"/>
</dbReference>
<dbReference type="EMBL" id="CAUYUE010000013">
    <property type="protein sequence ID" value="CAK0785643.1"/>
    <property type="molecule type" value="Genomic_DNA"/>
</dbReference>
<keyword evidence="7" id="KW-1185">Reference proteome</keyword>
<comment type="subcellular location">
    <subcellularLocation>
        <location evidence="1">Membrane</location>
        <topology evidence="1">Single-pass type II membrane protein</topology>
    </subcellularLocation>
</comment>
<keyword evidence="5" id="KW-0325">Glycoprotein</keyword>
<evidence type="ECO:0000256" key="4">
    <source>
        <dbReference type="ARBA" id="ARBA00023136"/>
    </source>
</evidence>
<reference evidence="6 7" key="1">
    <citation type="submission" date="2023-10" db="EMBL/GenBank/DDBJ databases">
        <authorList>
            <person name="Maclean D."/>
            <person name="Macfadyen A."/>
        </authorList>
    </citation>
    <scope>NUCLEOTIDE SEQUENCE [LARGE SCALE GENOMIC DNA]</scope>
</reference>
<dbReference type="GO" id="GO:0016757">
    <property type="term" value="F:glycosyltransferase activity"/>
    <property type="evidence" value="ECO:0007669"/>
    <property type="project" value="UniProtKB-KW"/>
</dbReference>
<dbReference type="GO" id="GO:0016020">
    <property type="term" value="C:membrane"/>
    <property type="evidence" value="ECO:0007669"/>
    <property type="project" value="UniProtKB-SubCell"/>
</dbReference>
<organism evidence="6 7">
    <name type="scientific">Coccomyxa viridis</name>
    <dbReference type="NCBI Taxonomy" id="1274662"/>
    <lineage>
        <taxon>Eukaryota</taxon>
        <taxon>Viridiplantae</taxon>
        <taxon>Chlorophyta</taxon>
        <taxon>core chlorophytes</taxon>
        <taxon>Trebouxiophyceae</taxon>
        <taxon>Trebouxiophyceae incertae sedis</taxon>
        <taxon>Coccomyxaceae</taxon>
        <taxon>Coccomyxa</taxon>
    </lineage>
</organism>
<dbReference type="Proteomes" id="UP001314263">
    <property type="component" value="Unassembled WGS sequence"/>
</dbReference>
<dbReference type="PANTHER" id="PTHR31042:SF8">
    <property type="entry name" value="CORE-2_I-BRANCHING BETA-1,6-N-ACETYLGLUCOSAMINYLTRANSFERASE FAMILY PROTEIN"/>
    <property type="match status" value="1"/>
</dbReference>
<proteinExistence type="predicted"/>
<evidence type="ECO:0000256" key="1">
    <source>
        <dbReference type="ARBA" id="ARBA00004606"/>
    </source>
</evidence>
<evidence type="ECO:0000256" key="2">
    <source>
        <dbReference type="ARBA" id="ARBA00022676"/>
    </source>
</evidence>
<dbReference type="PANTHER" id="PTHR31042">
    <property type="entry name" value="CORE-2/I-BRANCHING BETA-1,6-N-ACETYLGLUCOSAMINYLTRANSFERASE FAMILY PROTEIN-RELATED"/>
    <property type="match status" value="1"/>
</dbReference>
<name>A0AAV1IE98_9CHLO</name>
<sequence length="473" mass="54484">MMILHKPSRRIAVLVQLSVLIAPVHLWQCVIAHRQLQLKEPVLPTDDEVSSVEFLPRWQPKGDPLYHRRLKTHHFDMCAESLGMPKVALCFLTRGPVHQEAMWQEWLKRADGLVLLPDAEGKVKSSDWTLRDRVAAHKACKLERSIHATVIKRQHLFTVYTHPTDPAFKGYRPGSVFYGSQIGNLLPRSSYASYDLVEAARSLLAAALQDRLNQRFVHISESCIPIYPPTLVYMQLVHEKKSRVHVADPSRDVLFDKEWKPVLETTHGLSRALHWRKGDHWKSLIRKHAQLAVNDEQLVDAFSKDCMKCHVPERYFQVLLAVHGLQNETFPNGWLTWVDWTRLDVTGAHPKDIDSAIIDEELLFIMRTSKMGDYKNVCRGAWDSGAVASAEALLHSYIPGSRLWRASNEQGMPMRRTRRAYAALQHECLLFGRKFKPHTISAVLDMFRHPQYATWNYTHERLTPHIYGALEDE</sequence>
<evidence type="ECO:0000256" key="3">
    <source>
        <dbReference type="ARBA" id="ARBA00022679"/>
    </source>
</evidence>
<keyword evidence="3" id="KW-0808">Transferase</keyword>
<comment type="caution">
    <text evidence="6">The sequence shown here is derived from an EMBL/GenBank/DDBJ whole genome shotgun (WGS) entry which is preliminary data.</text>
</comment>